<dbReference type="AlphaFoldDB" id="A0A815XR83"/>
<sequence>SHDGYTLEKWSVGSTKGITLREFDNYNYGISNKTKHSYNYGLYVDMDDNIYLSDMIYHYVLKFSPEQNSATIVAGIMNGNGSGLHQLNEPGQIYVDNFGNIYIADSLNHRIQKWTPGAKQGITVAGGNGQGSQPNQLNTPQGV</sequence>
<evidence type="ECO:0000256" key="3">
    <source>
        <dbReference type="ARBA" id="ARBA00023180"/>
    </source>
</evidence>
<feature type="repeat" description="NHL" evidence="4">
    <location>
        <begin position="81"/>
        <end position="117"/>
    </location>
</feature>
<feature type="non-terminal residue" evidence="5">
    <location>
        <position position="143"/>
    </location>
</feature>
<dbReference type="OrthoDB" id="9982682at2759"/>
<evidence type="ECO:0000256" key="2">
    <source>
        <dbReference type="ARBA" id="ARBA00022737"/>
    </source>
</evidence>
<dbReference type="SUPFAM" id="SSF101898">
    <property type="entry name" value="NHL repeat"/>
    <property type="match status" value="1"/>
</dbReference>
<evidence type="ECO:0000256" key="4">
    <source>
        <dbReference type="PROSITE-ProRule" id="PRU00504"/>
    </source>
</evidence>
<dbReference type="PANTHER" id="PTHR10680:SF14">
    <property type="entry name" value="PEPTIDYL-GLYCINE ALPHA-AMIDATING MONOOXYGENASE"/>
    <property type="match status" value="1"/>
</dbReference>
<dbReference type="EMBL" id="CAJNOJ010002733">
    <property type="protein sequence ID" value="CAF1561341.1"/>
    <property type="molecule type" value="Genomic_DNA"/>
</dbReference>
<evidence type="ECO:0000256" key="1">
    <source>
        <dbReference type="ARBA" id="ARBA00022729"/>
    </source>
</evidence>
<dbReference type="Gene3D" id="2.120.10.30">
    <property type="entry name" value="TolB, C-terminal domain"/>
    <property type="match status" value="1"/>
</dbReference>
<dbReference type="Pfam" id="PF01436">
    <property type="entry name" value="NHL"/>
    <property type="match status" value="1"/>
</dbReference>
<keyword evidence="1" id="KW-0732">Signal</keyword>
<dbReference type="Proteomes" id="UP000663852">
    <property type="component" value="Unassembled WGS sequence"/>
</dbReference>
<dbReference type="InterPro" id="IPR011042">
    <property type="entry name" value="6-blade_b-propeller_TolB-like"/>
</dbReference>
<dbReference type="PANTHER" id="PTHR10680">
    <property type="entry name" value="PEPTIDYL-GLYCINE ALPHA-AMIDATING MONOOXYGENASE"/>
    <property type="match status" value="1"/>
</dbReference>
<name>A0A815XR83_ADIRI</name>
<dbReference type="InterPro" id="IPR001258">
    <property type="entry name" value="NHL_repeat"/>
</dbReference>
<keyword evidence="2" id="KW-0677">Repeat</keyword>
<organism evidence="5 6">
    <name type="scientific">Adineta ricciae</name>
    <name type="common">Rotifer</name>
    <dbReference type="NCBI Taxonomy" id="249248"/>
    <lineage>
        <taxon>Eukaryota</taxon>
        <taxon>Metazoa</taxon>
        <taxon>Spiralia</taxon>
        <taxon>Gnathifera</taxon>
        <taxon>Rotifera</taxon>
        <taxon>Eurotatoria</taxon>
        <taxon>Bdelloidea</taxon>
        <taxon>Adinetida</taxon>
        <taxon>Adinetidae</taxon>
        <taxon>Adineta</taxon>
    </lineage>
</organism>
<proteinExistence type="predicted"/>
<evidence type="ECO:0000313" key="6">
    <source>
        <dbReference type="Proteomes" id="UP000663852"/>
    </source>
</evidence>
<protein>
    <submittedName>
        <fullName evidence="5">Uncharacterized protein</fullName>
    </submittedName>
</protein>
<evidence type="ECO:0000313" key="5">
    <source>
        <dbReference type="EMBL" id="CAF1561341.1"/>
    </source>
</evidence>
<reference evidence="5" key="1">
    <citation type="submission" date="2021-02" db="EMBL/GenBank/DDBJ databases">
        <authorList>
            <person name="Nowell W R."/>
        </authorList>
    </citation>
    <scope>NUCLEOTIDE SEQUENCE</scope>
</reference>
<accession>A0A815XR83</accession>
<keyword evidence="3" id="KW-0325">Glycoprotein</keyword>
<feature type="non-terminal residue" evidence="5">
    <location>
        <position position="1"/>
    </location>
</feature>
<dbReference type="PROSITE" id="PS51125">
    <property type="entry name" value="NHL"/>
    <property type="match status" value="1"/>
</dbReference>
<comment type="caution">
    <text evidence="5">The sequence shown here is derived from an EMBL/GenBank/DDBJ whole genome shotgun (WGS) entry which is preliminary data.</text>
</comment>
<gene>
    <name evidence="5" type="ORF">EDS130_LOCUS46598</name>
</gene>